<dbReference type="Proteomes" id="UP000053617">
    <property type="component" value="Unassembled WGS sequence"/>
</dbReference>
<name>A0A0D2G422_9EURO</name>
<dbReference type="VEuPathDB" id="FungiDB:Z518_00481"/>
<keyword evidence="3 6" id="KW-0479">Metal-binding</keyword>
<protein>
    <recommendedName>
        <fullName evidence="10">Cytochrome P450 monooxygenase</fullName>
    </recommendedName>
</protein>
<evidence type="ECO:0000256" key="1">
    <source>
        <dbReference type="ARBA" id="ARBA00001971"/>
    </source>
</evidence>
<dbReference type="RefSeq" id="XP_013276538.1">
    <property type="nucleotide sequence ID" value="XM_013421084.1"/>
</dbReference>
<dbReference type="PANTHER" id="PTHR24305">
    <property type="entry name" value="CYTOCHROME P450"/>
    <property type="match status" value="1"/>
</dbReference>
<feature type="binding site" description="axial binding residue" evidence="6">
    <location>
        <position position="242"/>
    </location>
    <ligand>
        <name>heme</name>
        <dbReference type="ChEBI" id="CHEBI:30413"/>
    </ligand>
    <ligandPart>
        <name>Fe</name>
        <dbReference type="ChEBI" id="CHEBI:18248"/>
    </ligandPart>
</feature>
<dbReference type="SUPFAM" id="SSF48264">
    <property type="entry name" value="Cytochrome P450"/>
    <property type="match status" value="1"/>
</dbReference>
<dbReference type="STRING" id="1442369.A0A0D2G422"/>
<sequence>MHVLSAAGFGHAHDFDGGLREVPQGHTWSLVDVLMVLLQNLRYTLLFSKSMLLGMMMPTQYREINATMEEFRQYMKEIIAENLRVWRAATKPMYLSDGELLGNLYVFNLAGFETTANSLTFTISFLAANSDVQEWVGEEIDAVVKGKDNLDYEEGFPLLVRCLALMYETLRIWGPVSDNSRCTYVTTNLYGIHSDPRWWGADSLEWRQTRWVRVDEKTGKESIAPQPPGAAFMAWSAGPRVCPGRKFSQVEFVAVISSLLRRYRLKPLVMQSKSMKTEEQGRRALLEVIDDSMSGVTPTMRRPEDAGVVFVER</sequence>
<gene>
    <name evidence="8" type="ORF">Z518_00481</name>
</gene>
<dbReference type="AlphaFoldDB" id="A0A0D2G422"/>
<comment type="similarity">
    <text evidence="2 7">Belongs to the cytochrome P450 family.</text>
</comment>
<evidence type="ECO:0000256" key="2">
    <source>
        <dbReference type="ARBA" id="ARBA00010617"/>
    </source>
</evidence>
<dbReference type="GO" id="GO:0016705">
    <property type="term" value="F:oxidoreductase activity, acting on paired donors, with incorporation or reduction of molecular oxygen"/>
    <property type="evidence" value="ECO:0007669"/>
    <property type="project" value="InterPro"/>
</dbReference>
<evidence type="ECO:0000256" key="4">
    <source>
        <dbReference type="ARBA" id="ARBA00023002"/>
    </source>
</evidence>
<evidence type="ECO:0000256" key="5">
    <source>
        <dbReference type="ARBA" id="ARBA00023004"/>
    </source>
</evidence>
<keyword evidence="4 7" id="KW-0560">Oxidoreductase</keyword>
<dbReference type="PROSITE" id="PS00086">
    <property type="entry name" value="CYTOCHROME_P450"/>
    <property type="match status" value="1"/>
</dbReference>
<accession>A0A0D2G422</accession>
<keyword evidence="7" id="KW-0503">Monooxygenase</keyword>
<dbReference type="GO" id="GO:0020037">
    <property type="term" value="F:heme binding"/>
    <property type="evidence" value="ECO:0007669"/>
    <property type="project" value="InterPro"/>
</dbReference>
<dbReference type="PRINTS" id="PR00463">
    <property type="entry name" value="EP450I"/>
</dbReference>
<evidence type="ECO:0000256" key="6">
    <source>
        <dbReference type="PIRSR" id="PIRSR602401-1"/>
    </source>
</evidence>
<keyword evidence="6 7" id="KW-0349">Heme</keyword>
<dbReference type="InterPro" id="IPR036396">
    <property type="entry name" value="Cyt_P450_sf"/>
</dbReference>
<comment type="cofactor">
    <cofactor evidence="1 6">
        <name>heme</name>
        <dbReference type="ChEBI" id="CHEBI:30413"/>
    </cofactor>
</comment>
<dbReference type="OrthoDB" id="1470350at2759"/>
<evidence type="ECO:0000313" key="8">
    <source>
        <dbReference type="EMBL" id="KIX09402.1"/>
    </source>
</evidence>
<keyword evidence="5 6" id="KW-0408">Iron</keyword>
<evidence type="ECO:0008006" key="10">
    <source>
        <dbReference type="Google" id="ProtNLM"/>
    </source>
</evidence>
<dbReference type="InterPro" id="IPR001128">
    <property type="entry name" value="Cyt_P450"/>
</dbReference>
<proteinExistence type="inferred from homology"/>
<dbReference type="InterPro" id="IPR050121">
    <property type="entry name" value="Cytochrome_P450_monoxygenase"/>
</dbReference>
<dbReference type="InterPro" id="IPR002401">
    <property type="entry name" value="Cyt_P450_E_grp-I"/>
</dbReference>
<dbReference type="Pfam" id="PF00067">
    <property type="entry name" value="p450"/>
    <property type="match status" value="1"/>
</dbReference>
<dbReference type="GO" id="GO:0005506">
    <property type="term" value="F:iron ion binding"/>
    <property type="evidence" value="ECO:0007669"/>
    <property type="project" value="InterPro"/>
</dbReference>
<dbReference type="EMBL" id="KN847475">
    <property type="protein sequence ID" value="KIX09402.1"/>
    <property type="molecule type" value="Genomic_DNA"/>
</dbReference>
<dbReference type="InterPro" id="IPR017972">
    <property type="entry name" value="Cyt_P450_CS"/>
</dbReference>
<dbReference type="HOGENOM" id="CLU_001570_25_2_1"/>
<dbReference type="GO" id="GO:0004497">
    <property type="term" value="F:monooxygenase activity"/>
    <property type="evidence" value="ECO:0007669"/>
    <property type="project" value="UniProtKB-KW"/>
</dbReference>
<evidence type="ECO:0000256" key="3">
    <source>
        <dbReference type="ARBA" id="ARBA00022723"/>
    </source>
</evidence>
<dbReference type="PANTHER" id="PTHR24305:SF166">
    <property type="entry name" value="CYTOCHROME P450 12A4, MITOCHONDRIAL-RELATED"/>
    <property type="match status" value="1"/>
</dbReference>
<organism evidence="8 9">
    <name type="scientific">Rhinocladiella mackenziei CBS 650.93</name>
    <dbReference type="NCBI Taxonomy" id="1442369"/>
    <lineage>
        <taxon>Eukaryota</taxon>
        <taxon>Fungi</taxon>
        <taxon>Dikarya</taxon>
        <taxon>Ascomycota</taxon>
        <taxon>Pezizomycotina</taxon>
        <taxon>Eurotiomycetes</taxon>
        <taxon>Chaetothyriomycetidae</taxon>
        <taxon>Chaetothyriales</taxon>
        <taxon>Herpotrichiellaceae</taxon>
        <taxon>Rhinocladiella</taxon>
    </lineage>
</organism>
<keyword evidence="9" id="KW-1185">Reference proteome</keyword>
<dbReference type="PRINTS" id="PR00385">
    <property type="entry name" value="P450"/>
</dbReference>
<evidence type="ECO:0000313" key="9">
    <source>
        <dbReference type="Proteomes" id="UP000053617"/>
    </source>
</evidence>
<dbReference type="GeneID" id="25288552"/>
<dbReference type="Gene3D" id="1.10.630.10">
    <property type="entry name" value="Cytochrome P450"/>
    <property type="match status" value="1"/>
</dbReference>
<reference evidence="8 9" key="1">
    <citation type="submission" date="2015-01" db="EMBL/GenBank/DDBJ databases">
        <title>The Genome Sequence of Rhinocladiella mackenzie CBS 650.93.</title>
        <authorList>
            <consortium name="The Broad Institute Genomics Platform"/>
            <person name="Cuomo C."/>
            <person name="de Hoog S."/>
            <person name="Gorbushina A."/>
            <person name="Stielow B."/>
            <person name="Teixiera M."/>
            <person name="Abouelleil A."/>
            <person name="Chapman S.B."/>
            <person name="Priest M."/>
            <person name="Young S.K."/>
            <person name="Wortman J."/>
            <person name="Nusbaum C."/>
            <person name="Birren B."/>
        </authorList>
    </citation>
    <scope>NUCLEOTIDE SEQUENCE [LARGE SCALE GENOMIC DNA]</scope>
    <source>
        <strain evidence="8 9">CBS 650.93</strain>
    </source>
</reference>
<evidence type="ECO:0000256" key="7">
    <source>
        <dbReference type="RuleBase" id="RU000461"/>
    </source>
</evidence>